<keyword evidence="1" id="KW-0812">Transmembrane</keyword>
<sequence length="162" mass="18902">NSKGFNSLHINILDKRPRACREHGNYNKKTPTNTFYYKYKTDTLIIFSNFQHLAPLHLYGPSISVQTEIHQYRNHYEQNETVSIYAATTPADRISVENLSMPLFLLLVMARESFFYLIHQPLLLTVFFSLTMTVLFSLAIAVLFLFLVSWQLYLVLQSTFLL</sequence>
<name>B6V6T4_CUPSE</name>
<feature type="non-terminal residue" evidence="2">
    <location>
        <position position="162"/>
    </location>
</feature>
<feature type="non-terminal residue" evidence="2">
    <location>
        <position position="1"/>
    </location>
</feature>
<proteinExistence type="evidence at transcript level"/>
<feature type="transmembrane region" description="Helical" evidence="1">
    <location>
        <begin position="134"/>
        <end position="156"/>
    </location>
</feature>
<dbReference type="AlphaFoldDB" id="B6V6T4"/>
<reference evidence="2" key="1">
    <citation type="submission" date="2008-09" db="EMBL/GenBank/DDBJ databases">
        <title>Cloning and characterization of cold regulated sequences in cypress (Cupressus sempervirens).</title>
        <authorList>
            <person name="Pedron L."/>
            <person name="Baldi P."/>
            <person name="La Porta N."/>
        </authorList>
    </citation>
    <scope>NUCLEOTIDE SEQUENCE</scope>
    <source>
        <strain evidence="2">Cyplp078</strain>
    </source>
</reference>
<organism evidence="2">
    <name type="scientific">Cupressus sempervirens</name>
    <name type="common">Italian cypress</name>
    <dbReference type="NCBI Taxonomy" id="13469"/>
    <lineage>
        <taxon>Eukaryota</taxon>
        <taxon>Viridiplantae</taxon>
        <taxon>Streptophyta</taxon>
        <taxon>Embryophyta</taxon>
        <taxon>Tracheophyta</taxon>
        <taxon>Spermatophyta</taxon>
        <taxon>Pinopsida</taxon>
        <taxon>Pinidae</taxon>
        <taxon>Conifers II</taxon>
        <taxon>Cupressales</taxon>
        <taxon>Cupressaceae</taxon>
        <taxon>Cupressus</taxon>
    </lineage>
</organism>
<keyword evidence="1" id="KW-0472">Membrane</keyword>
<evidence type="ECO:0000256" key="1">
    <source>
        <dbReference type="SAM" id="Phobius"/>
    </source>
</evidence>
<accession>B6V6T4</accession>
<keyword evidence="1" id="KW-1133">Transmembrane helix</keyword>
<protein>
    <submittedName>
        <fullName evidence="2">Uncharacterized protein</fullName>
    </submittedName>
</protein>
<evidence type="ECO:0000313" key="2">
    <source>
        <dbReference type="EMBL" id="ACI87807.1"/>
    </source>
</evidence>
<dbReference type="EMBL" id="FJ237487">
    <property type="protein sequence ID" value="ACI87807.1"/>
    <property type="molecule type" value="mRNA"/>
</dbReference>